<dbReference type="Pfam" id="PF01582">
    <property type="entry name" value="TIR"/>
    <property type="match status" value="1"/>
</dbReference>
<gene>
    <name evidence="4" type="ORF">OSB04_014680</name>
</gene>
<dbReference type="InterPro" id="IPR035897">
    <property type="entry name" value="Toll_tir_struct_dom_sf"/>
</dbReference>
<evidence type="ECO:0000313" key="5">
    <source>
        <dbReference type="Proteomes" id="UP001172457"/>
    </source>
</evidence>
<keyword evidence="1" id="KW-0520">NAD</keyword>
<dbReference type="Proteomes" id="UP001172457">
    <property type="component" value="Chromosome 4"/>
</dbReference>
<dbReference type="FunFam" id="3.40.50.10140:FF:000007">
    <property type="entry name" value="Disease resistance protein (TIR-NBS-LRR class)"/>
    <property type="match status" value="1"/>
</dbReference>
<dbReference type="PROSITE" id="PS50104">
    <property type="entry name" value="TIR"/>
    <property type="match status" value="1"/>
</dbReference>
<dbReference type="AlphaFoldDB" id="A0AA38SXJ0"/>
<dbReference type="GO" id="GO:0007165">
    <property type="term" value="P:signal transduction"/>
    <property type="evidence" value="ECO:0007669"/>
    <property type="project" value="InterPro"/>
</dbReference>
<keyword evidence="5" id="KW-1185">Reference proteome</keyword>
<comment type="caution">
    <text evidence="4">The sequence shown here is derived from an EMBL/GenBank/DDBJ whole genome shotgun (WGS) entry which is preliminary data.</text>
</comment>
<feature type="region of interest" description="Disordered" evidence="2">
    <location>
        <begin position="243"/>
        <end position="263"/>
    </location>
</feature>
<accession>A0AA38SXJ0</accession>
<dbReference type="GO" id="GO:0043531">
    <property type="term" value="F:ADP binding"/>
    <property type="evidence" value="ECO:0007669"/>
    <property type="project" value="InterPro"/>
</dbReference>
<sequence>MASSSSSQSWEYDVFLSFRGTDTRNTFVDHLYSILVQQGIYTYKDDQTLPRGETIGPSLLKAIEESHIAVIVFSENYADSSWCLQELAHIMKCKDERGQVVMPIFYHIDPSELRKQKGKYGEALAKHDSENKNVESWKKALVDAGNLSGYVADGPETIFIKVIVDTISNRLCAPISSDNEDLVAIKTHLQALKSKMEMESDDVVMVGIWGVGGAGKTTLASALYDEISTKFDSSCFIKDVRPSDMPHPKPSSRASGSSACSGTPPRLPRIELGIVDGLGWFRWSYGRINKAWFAKIAKGNFIFSLVLKLKTEEVAGDVGRLIKSRFRCKKVLMVLDDVDHLDN</sequence>
<dbReference type="EMBL" id="JARYMX010000004">
    <property type="protein sequence ID" value="KAJ9550635.1"/>
    <property type="molecule type" value="Genomic_DNA"/>
</dbReference>
<reference evidence="4" key="1">
    <citation type="submission" date="2023-03" db="EMBL/GenBank/DDBJ databases">
        <title>Chromosome-scale reference genome and RAD-based genetic map of yellow starthistle (Centaurea solstitialis) reveal putative structural variation and QTLs associated with invader traits.</title>
        <authorList>
            <person name="Reatini B."/>
            <person name="Cang F.A."/>
            <person name="Jiang Q."/>
            <person name="Mckibben M.T.W."/>
            <person name="Barker M.S."/>
            <person name="Rieseberg L.H."/>
            <person name="Dlugosch K.M."/>
        </authorList>
    </citation>
    <scope>NUCLEOTIDE SEQUENCE</scope>
    <source>
        <strain evidence="4">CAN-66</strain>
        <tissue evidence="4">Leaf</tissue>
    </source>
</reference>
<dbReference type="Gene3D" id="3.40.50.300">
    <property type="entry name" value="P-loop containing nucleotide triphosphate hydrolases"/>
    <property type="match status" value="1"/>
</dbReference>
<dbReference type="Gene3D" id="3.40.50.10140">
    <property type="entry name" value="Toll/interleukin-1 receptor homology (TIR) domain"/>
    <property type="match status" value="1"/>
</dbReference>
<dbReference type="PANTHER" id="PTHR11017:SF271">
    <property type="entry name" value="DISEASE RESISTANCE PROTEIN (TIR-NBS-LRR CLASS) FAMILY"/>
    <property type="match status" value="1"/>
</dbReference>
<proteinExistence type="predicted"/>
<feature type="domain" description="TIR" evidence="3">
    <location>
        <begin position="10"/>
        <end position="171"/>
    </location>
</feature>
<protein>
    <recommendedName>
        <fullName evidence="3">TIR domain-containing protein</fullName>
    </recommendedName>
</protein>
<dbReference type="GO" id="GO:0006952">
    <property type="term" value="P:defense response"/>
    <property type="evidence" value="ECO:0007669"/>
    <property type="project" value="InterPro"/>
</dbReference>
<evidence type="ECO:0000256" key="2">
    <source>
        <dbReference type="SAM" id="MobiDB-lite"/>
    </source>
</evidence>
<dbReference type="InterPro" id="IPR044974">
    <property type="entry name" value="Disease_R_plants"/>
</dbReference>
<dbReference type="PANTHER" id="PTHR11017">
    <property type="entry name" value="LEUCINE-RICH REPEAT-CONTAINING PROTEIN"/>
    <property type="match status" value="1"/>
</dbReference>
<dbReference type="SUPFAM" id="SSF52540">
    <property type="entry name" value="P-loop containing nucleoside triphosphate hydrolases"/>
    <property type="match status" value="1"/>
</dbReference>
<dbReference type="InterPro" id="IPR000157">
    <property type="entry name" value="TIR_dom"/>
</dbReference>
<dbReference type="SUPFAM" id="SSF52200">
    <property type="entry name" value="Toll/Interleukin receptor TIR domain"/>
    <property type="match status" value="1"/>
</dbReference>
<evidence type="ECO:0000259" key="3">
    <source>
        <dbReference type="PROSITE" id="PS50104"/>
    </source>
</evidence>
<dbReference type="InterPro" id="IPR002182">
    <property type="entry name" value="NB-ARC"/>
</dbReference>
<dbReference type="SMART" id="SM00255">
    <property type="entry name" value="TIR"/>
    <property type="match status" value="1"/>
</dbReference>
<evidence type="ECO:0000256" key="1">
    <source>
        <dbReference type="ARBA" id="ARBA00023027"/>
    </source>
</evidence>
<feature type="compositionally biased region" description="Low complexity" evidence="2">
    <location>
        <begin position="251"/>
        <end position="262"/>
    </location>
</feature>
<evidence type="ECO:0000313" key="4">
    <source>
        <dbReference type="EMBL" id="KAJ9550635.1"/>
    </source>
</evidence>
<dbReference type="Pfam" id="PF00931">
    <property type="entry name" value="NB-ARC"/>
    <property type="match status" value="1"/>
</dbReference>
<dbReference type="InterPro" id="IPR027417">
    <property type="entry name" value="P-loop_NTPase"/>
</dbReference>
<name>A0AA38SXJ0_9ASTR</name>
<organism evidence="4 5">
    <name type="scientific">Centaurea solstitialis</name>
    <name type="common">yellow star-thistle</name>
    <dbReference type="NCBI Taxonomy" id="347529"/>
    <lineage>
        <taxon>Eukaryota</taxon>
        <taxon>Viridiplantae</taxon>
        <taxon>Streptophyta</taxon>
        <taxon>Embryophyta</taxon>
        <taxon>Tracheophyta</taxon>
        <taxon>Spermatophyta</taxon>
        <taxon>Magnoliopsida</taxon>
        <taxon>eudicotyledons</taxon>
        <taxon>Gunneridae</taxon>
        <taxon>Pentapetalae</taxon>
        <taxon>asterids</taxon>
        <taxon>campanulids</taxon>
        <taxon>Asterales</taxon>
        <taxon>Asteraceae</taxon>
        <taxon>Carduoideae</taxon>
        <taxon>Cardueae</taxon>
        <taxon>Centaureinae</taxon>
        <taxon>Centaurea</taxon>
    </lineage>
</organism>